<feature type="domain" description="Histidine kinase" evidence="13">
    <location>
        <begin position="271"/>
        <end position="491"/>
    </location>
</feature>
<dbReference type="PANTHER" id="PTHR45436:SF5">
    <property type="entry name" value="SENSOR HISTIDINE KINASE TRCS"/>
    <property type="match status" value="1"/>
</dbReference>
<dbReference type="SUPFAM" id="SSF47384">
    <property type="entry name" value="Homodimeric domain of signal transducing histidine kinase"/>
    <property type="match status" value="1"/>
</dbReference>
<dbReference type="EC" id="2.7.13.3" evidence="4"/>
<dbReference type="InterPro" id="IPR036097">
    <property type="entry name" value="HisK_dim/P_sf"/>
</dbReference>
<evidence type="ECO:0000256" key="4">
    <source>
        <dbReference type="ARBA" id="ARBA00012438"/>
    </source>
</evidence>
<evidence type="ECO:0000256" key="8">
    <source>
        <dbReference type="ARBA" id="ARBA00022777"/>
    </source>
</evidence>
<dbReference type="InterPro" id="IPR003594">
    <property type="entry name" value="HATPase_dom"/>
</dbReference>
<keyword evidence="11 12" id="KW-0472">Membrane</keyword>
<comment type="catalytic activity">
    <reaction evidence="1">
        <text>ATP + protein L-histidine = ADP + protein N-phospho-L-histidine.</text>
        <dbReference type="EC" id="2.7.13.3"/>
    </reaction>
</comment>
<gene>
    <name evidence="15" type="primary">tcrY_2</name>
    <name evidence="15" type="ORF">SAMEA4475696_00918</name>
</gene>
<keyword evidence="7 12" id="KW-0812">Transmembrane</keyword>
<dbReference type="SMART" id="SM00304">
    <property type="entry name" value="HAMP"/>
    <property type="match status" value="1"/>
</dbReference>
<dbReference type="SMART" id="SM00387">
    <property type="entry name" value="HATPase_c"/>
    <property type="match status" value="1"/>
</dbReference>
<dbReference type="AlphaFoldDB" id="A0A239VE77"/>
<evidence type="ECO:0000256" key="3">
    <source>
        <dbReference type="ARBA" id="ARBA00004236"/>
    </source>
</evidence>
<protein>
    <recommendedName>
        <fullName evidence="4">histidine kinase</fullName>
        <ecNumber evidence="4">2.7.13.3</ecNumber>
    </recommendedName>
</protein>
<keyword evidence="10" id="KW-0902">Two-component regulatory system</keyword>
<dbReference type="FunFam" id="1.10.287.130:FF:000001">
    <property type="entry name" value="Two-component sensor histidine kinase"/>
    <property type="match status" value="1"/>
</dbReference>
<evidence type="ECO:0000256" key="12">
    <source>
        <dbReference type="SAM" id="Phobius"/>
    </source>
</evidence>
<keyword evidence="6 15" id="KW-0808">Transferase</keyword>
<dbReference type="PRINTS" id="PR00344">
    <property type="entry name" value="BCTRLSENSOR"/>
</dbReference>
<evidence type="ECO:0000256" key="9">
    <source>
        <dbReference type="ARBA" id="ARBA00022989"/>
    </source>
</evidence>
<comment type="cofactor">
    <cofactor evidence="2">
        <name>a divalent metal cation</name>
        <dbReference type="ChEBI" id="CHEBI:60240"/>
    </cofactor>
</comment>
<dbReference type="Proteomes" id="UP000242637">
    <property type="component" value="Chromosome 1"/>
</dbReference>
<evidence type="ECO:0000256" key="1">
    <source>
        <dbReference type="ARBA" id="ARBA00000085"/>
    </source>
</evidence>
<dbReference type="Gene3D" id="3.30.565.10">
    <property type="entry name" value="Histidine kinase-like ATPase, C-terminal domain"/>
    <property type="match status" value="1"/>
</dbReference>
<dbReference type="OrthoDB" id="9786919at2"/>
<dbReference type="Gene3D" id="1.10.287.130">
    <property type="match status" value="1"/>
</dbReference>
<dbReference type="InterPro" id="IPR003660">
    <property type="entry name" value="HAMP_dom"/>
</dbReference>
<feature type="transmembrane region" description="Helical" evidence="12">
    <location>
        <begin position="180"/>
        <end position="202"/>
    </location>
</feature>
<evidence type="ECO:0000313" key="15">
    <source>
        <dbReference type="EMBL" id="SNV20109.1"/>
    </source>
</evidence>
<dbReference type="GO" id="GO:0005886">
    <property type="term" value="C:plasma membrane"/>
    <property type="evidence" value="ECO:0007669"/>
    <property type="project" value="UniProtKB-SubCell"/>
</dbReference>
<dbReference type="Gene3D" id="6.10.340.10">
    <property type="match status" value="1"/>
</dbReference>
<comment type="subcellular location">
    <subcellularLocation>
        <location evidence="3">Cell membrane</location>
    </subcellularLocation>
</comment>
<dbReference type="SUPFAM" id="SSF158472">
    <property type="entry name" value="HAMP domain-like"/>
    <property type="match status" value="1"/>
</dbReference>
<dbReference type="KEGG" id="dco:SAMEA4475696_0918"/>
<evidence type="ECO:0000256" key="2">
    <source>
        <dbReference type="ARBA" id="ARBA00001968"/>
    </source>
</evidence>
<dbReference type="FunFam" id="3.30.565.10:FF:000006">
    <property type="entry name" value="Sensor histidine kinase WalK"/>
    <property type="match status" value="1"/>
</dbReference>
<feature type="transmembrane region" description="Helical" evidence="12">
    <location>
        <begin position="30"/>
        <end position="52"/>
    </location>
</feature>
<dbReference type="CDD" id="cd06225">
    <property type="entry name" value="HAMP"/>
    <property type="match status" value="1"/>
</dbReference>
<dbReference type="InterPro" id="IPR005467">
    <property type="entry name" value="His_kinase_dom"/>
</dbReference>
<dbReference type="PANTHER" id="PTHR45436">
    <property type="entry name" value="SENSOR HISTIDINE KINASE YKOH"/>
    <property type="match status" value="1"/>
</dbReference>
<dbReference type="InterPro" id="IPR004358">
    <property type="entry name" value="Sig_transdc_His_kin-like_C"/>
</dbReference>
<reference evidence="15 16" key="1">
    <citation type="submission" date="2017-06" db="EMBL/GenBank/DDBJ databases">
        <authorList>
            <consortium name="Pathogen Informatics"/>
        </authorList>
    </citation>
    <scope>NUCLEOTIDE SEQUENCE [LARGE SCALE GENOMIC DNA]</scope>
    <source>
        <strain evidence="15 16">NCTC13039</strain>
    </source>
</reference>
<evidence type="ECO:0000256" key="5">
    <source>
        <dbReference type="ARBA" id="ARBA00022553"/>
    </source>
</evidence>
<dbReference type="Pfam" id="PF00512">
    <property type="entry name" value="HisKA"/>
    <property type="match status" value="1"/>
</dbReference>
<dbReference type="Pfam" id="PF02518">
    <property type="entry name" value="HATPase_c"/>
    <property type="match status" value="1"/>
</dbReference>
<feature type="domain" description="HAMP" evidence="14">
    <location>
        <begin position="203"/>
        <end position="256"/>
    </location>
</feature>
<dbReference type="CDD" id="cd00075">
    <property type="entry name" value="HATPase"/>
    <property type="match status" value="1"/>
</dbReference>
<name>A0A239VE77_9MICO</name>
<dbReference type="EMBL" id="LT906453">
    <property type="protein sequence ID" value="SNV20109.1"/>
    <property type="molecule type" value="Genomic_DNA"/>
</dbReference>
<evidence type="ECO:0000256" key="11">
    <source>
        <dbReference type="ARBA" id="ARBA00023136"/>
    </source>
</evidence>
<dbReference type="InterPro" id="IPR050428">
    <property type="entry name" value="TCS_sensor_his_kinase"/>
</dbReference>
<dbReference type="InterPro" id="IPR036890">
    <property type="entry name" value="HATPase_C_sf"/>
</dbReference>
<keyword evidence="8 15" id="KW-0418">Kinase</keyword>
<keyword evidence="16" id="KW-1185">Reference proteome</keyword>
<evidence type="ECO:0000259" key="13">
    <source>
        <dbReference type="PROSITE" id="PS50109"/>
    </source>
</evidence>
<dbReference type="PROSITE" id="PS50885">
    <property type="entry name" value="HAMP"/>
    <property type="match status" value="1"/>
</dbReference>
<sequence length="531" mass="57116">MSGVPRPRISPAAVGRVTGRLHEKSLTWRLLAVLVVLLVVALTLTSLATSAIMRRYLVDRTVEELRTAAAPVAERVLPQYMNRKNDIDVPSTYVVSFMNTAGRPVATLVPSGIDAESVPDMPRLTTRDARVSSAEPFILSSPNASSPAWIVVAGQMSNASGTYAVATSLAGVEQAINKTIAASFTVSMLLVLGCVFIGWIGFQRAFRPLRTIEDTAAAIAAGDLSRRVPETRAHDEVQSLSRSINAMLAQIEESFRIREAGEQRMRRFVTDASHELRTPLATVRGYAELYRQGAASSPEQTAAAMSRIENEATRMAGLVDDLLTLARLDNARPMNMSVVDLTVLSADAVQDARARDREREIRLLSIDDGDLVPTEVVGDEARLRQVVTNLVANALSHTPAGSPIEVAVGIHQQRARVEVRDHGPGIEPEVAGKVFERFYRNDPARGRKPSGGYGLGLAIVAGLIEAHGGRVGVAPTPGGGATFVFELPIAANSNTEAEHPASQTETTATRARRPVRRLLTPRRHNTGGTDG</sequence>
<dbReference type="CDD" id="cd00082">
    <property type="entry name" value="HisKA"/>
    <property type="match status" value="1"/>
</dbReference>
<evidence type="ECO:0000256" key="10">
    <source>
        <dbReference type="ARBA" id="ARBA00023012"/>
    </source>
</evidence>
<dbReference type="GO" id="GO:0000155">
    <property type="term" value="F:phosphorelay sensor kinase activity"/>
    <property type="evidence" value="ECO:0007669"/>
    <property type="project" value="InterPro"/>
</dbReference>
<proteinExistence type="predicted"/>
<organism evidence="15 16">
    <name type="scientific">Dermatophilus congolensis</name>
    <dbReference type="NCBI Taxonomy" id="1863"/>
    <lineage>
        <taxon>Bacteria</taxon>
        <taxon>Bacillati</taxon>
        <taxon>Actinomycetota</taxon>
        <taxon>Actinomycetes</taxon>
        <taxon>Micrococcales</taxon>
        <taxon>Dermatophilaceae</taxon>
        <taxon>Dermatophilus</taxon>
    </lineage>
</organism>
<evidence type="ECO:0000256" key="7">
    <source>
        <dbReference type="ARBA" id="ARBA00022692"/>
    </source>
</evidence>
<dbReference type="PROSITE" id="PS50109">
    <property type="entry name" value="HIS_KIN"/>
    <property type="match status" value="1"/>
</dbReference>
<evidence type="ECO:0000256" key="6">
    <source>
        <dbReference type="ARBA" id="ARBA00022679"/>
    </source>
</evidence>
<dbReference type="InterPro" id="IPR003661">
    <property type="entry name" value="HisK_dim/P_dom"/>
</dbReference>
<evidence type="ECO:0000313" key="16">
    <source>
        <dbReference type="Proteomes" id="UP000242637"/>
    </source>
</evidence>
<dbReference type="Pfam" id="PF00672">
    <property type="entry name" value="HAMP"/>
    <property type="match status" value="1"/>
</dbReference>
<dbReference type="STRING" id="1121387.GCA_000429885_01169"/>
<evidence type="ECO:0000259" key="14">
    <source>
        <dbReference type="PROSITE" id="PS50885"/>
    </source>
</evidence>
<dbReference type="SMART" id="SM00388">
    <property type="entry name" value="HisKA"/>
    <property type="match status" value="1"/>
</dbReference>
<keyword evidence="5" id="KW-0597">Phosphoprotein</keyword>
<dbReference type="GO" id="GO:0005509">
    <property type="term" value="F:calcium ion binding"/>
    <property type="evidence" value="ECO:0007669"/>
    <property type="project" value="UniProtKB-ARBA"/>
</dbReference>
<accession>A0A239VE77</accession>
<dbReference type="SUPFAM" id="SSF55874">
    <property type="entry name" value="ATPase domain of HSP90 chaperone/DNA topoisomerase II/histidine kinase"/>
    <property type="match status" value="1"/>
</dbReference>
<keyword evidence="9 12" id="KW-1133">Transmembrane helix</keyword>